<dbReference type="EnsemblMetazoa" id="Aqu2.1.05418_001">
    <property type="protein sequence ID" value="Aqu2.1.05418_001"/>
    <property type="gene ID" value="Aqu2.1.05418"/>
</dbReference>
<organism evidence="4">
    <name type="scientific">Amphimedon queenslandica</name>
    <name type="common">Sponge</name>
    <dbReference type="NCBI Taxonomy" id="400682"/>
    <lineage>
        <taxon>Eukaryota</taxon>
        <taxon>Metazoa</taxon>
        <taxon>Porifera</taxon>
        <taxon>Demospongiae</taxon>
        <taxon>Heteroscleromorpha</taxon>
        <taxon>Haplosclerida</taxon>
        <taxon>Niphatidae</taxon>
        <taxon>Amphimedon</taxon>
    </lineage>
</organism>
<reference evidence="4" key="1">
    <citation type="submission" date="2017-05" db="UniProtKB">
        <authorList>
            <consortium name="EnsemblMetazoa"/>
        </authorList>
    </citation>
    <scope>IDENTIFICATION</scope>
</reference>
<feature type="repeat" description="ANK" evidence="3">
    <location>
        <begin position="316"/>
        <end position="348"/>
    </location>
</feature>
<feature type="repeat" description="ANK" evidence="3">
    <location>
        <begin position="283"/>
        <end position="315"/>
    </location>
</feature>
<dbReference type="SMART" id="SM00248">
    <property type="entry name" value="ANK"/>
    <property type="match status" value="10"/>
</dbReference>
<feature type="repeat" description="ANK" evidence="3">
    <location>
        <begin position="349"/>
        <end position="381"/>
    </location>
</feature>
<evidence type="ECO:0000256" key="2">
    <source>
        <dbReference type="ARBA" id="ARBA00023043"/>
    </source>
</evidence>
<dbReference type="Pfam" id="PF00023">
    <property type="entry name" value="Ank"/>
    <property type="match status" value="1"/>
</dbReference>
<feature type="repeat" description="ANK" evidence="3">
    <location>
        <begin position="481"/>
        <end position="513"/>
    </location>
</feature>
<keyword evidence="2 3" id="KW-0040">ANK repeat</keyword>
<dbReference type="InterPro" id="IPR002110">
    <property type="entry name" value="Ankyrin_rpt"/>
</dbReference>
<dbReference type="PROSITE" id="PS50297">
    <property type="entry name" value="ANK_REP_REGION"/>
    <property type="match status" value="7"/>
</dbReference>
<dbReference type="AlphaFoldDB" id="A0A1X7STK9"/>
<evidence type="ECO:0000256" key="1">
    <source>
        <dbReference type="ARBA" id="ARBA00022737"/>
    </source>
</evidence>
<dbReference type="eggNOG" id="KOG0502">
    <property type="taxonomic scope" value="Eukaryota"/>
</dbReference>
<name>A0A1X7STK9_AMPQE</name>
<dbReference type="InParanoid" id="A0A1X7STK9"/>
<dbReference type="OrthoDB" id="6360271at2759"/>
<dbReference type="PANTHER" id="PTHR24198">
    <property type="entry name" value="ANKYRIN REPEAT AND PROTEIN KINASE DOMAIN-CONTAINING PROTEIN"/>
    <property type="match status" value="1"/>
</dbReference>
<protein>
    <submittedName>
        <fullName evidence="4">Uncharacterized protein</fullName>
    </submittedName>
</protein>
<evidence type="ECO:0000313" key="4">
    <source>
        <dbReference type="EnsemblMetazoa" id="Aqu2.1.05418_001"/>
    </source>
</evidence>
<dbReference type="Pfam" id="PF12796">
    <property type="entry name" value="Ank_2"/>
    <property type="match status" value="3"/>
</dbReference>
<keyword evidence="1" id="KW-0677">Repeat</keyword>
<feature type="repeat" description="ANK" evidence="3">
    <location>
        <begin position="514"/>
        <end position="546"/>
    </location>
</feature>
<dbReference type="PROSITE" id="PS50088">
    <property type="entry name" value="ANK_REPEAT"/>
    <property type="match status" value="8"/>
</dbReference>
<sequence length="597" mass="67319">PSSQAKVMFETAEGEKEILDTLIDLNKKFSSLMMHVRLGLDEKTEKDPKILWKLTIWLETYMHWNDKLTNASLDETFKMIHPFYDFIDCNLIVDMSEIFLRDLTFSDDGLSIVSELKNYKKKADNLRFSVQVKVLNDRLKTIYEEHIPDTSNMPMISIKLHNPWQGSNINGFSLLIHNLLPVGHQQSIMKYITISSGSVIIKYSVHDFTADSLIEYTGGKLQFMRLIGIFSLYINDHPVLQEDENMNFTFELALLEAVTAGNNEAVEFLLQLEIVNIGHTNEKGKTALMLACKRGHEDIVHSLLSAGANVNIQNNKGWTALMIASEHNHISIIHMLLQANANPHLKNSKGSNAVMIASYYGNYEAVELLISKGVDYKYQREDGWNAFAFACQNGHTQTVELLLKEQVDPNVQTKMGVNAFMLGCAKGHTKIVELLLKEQVDPNVQKENGWNAFMFACQNGHTKIVELLLKEQVDPNVQTKDGVNAFMYACQDGHTQIVELLLKEQVDPNVQNKDGVNAFMYACQNGHTQIVELLLKEQVDPNVQMNIGLTALMIASANGQYEVVKLLLEWKANPTIKSNETPTVLGLAAVVLAFMHY</sequence>
<feature type="repeat" description="ANK" evidence="3">
    <location>
        <begin position="382"/>
        <end position="414"/>
    </location>
</feature>
<dbReference type="PANTHER" id="PTHR24198:SF165">
    <property type="entry name" value="ANKYRIN REPEAT-CONTAINING PROTEIN-RELATED"/>
    <property type="match status" value="1"/>
</dbReference>
<dbReference type="Gene3D" id="1.25.40.20">
    <property type="entry name" value="Ankyrin repeat-containing domain"/>
    <property type="match status" value="5"/>
</dbReference>
<feature type="repeat" description="ANK" evidence="3">
    <location>
        <begin position="547"/>
        <end position="579"/>
    </location>
</feature>
<accession>A0A1X7STK9</accession>
<feature type="repeat" description="ANK" evidence="3">
    <location>
        <begin position="448"/>
        <end position="480"/>
    </location>
</feature>
<evidence type="ECO:0000256" key="3">
    <source>
        <dbReference type="PROSITE-ProRule" id="PRU00023"/>
    </source>
</evidence>
<proteinExistence type="predicted"/>
<dbReference type="SUPFAM" id="SSF48403">
    <property type="entry name" value="Ankyrin repeat"/>
    <property type="match status" value="1"/>
</dbReference>
<dbReference type="InterPro" id="IPR036770">
    <property type="entry name" value="Ankyrin_rpt-contain_sf"/>
</dbReference>